<dbReference type="Pfam" id="PF11967">
    <property type="entry name" value="RecO_N"/>
    <property type="match status" value="1"/>
</dbReference>
<proteinExistence type="inferred from homology"/>
<dbReference type="HAMAP" id="MF_00201">
    <property type="entry name" value="RecO"/>
    <property type="match status" value="1"/>
</dbReference>
<evidence type="ECO:0000256" key="6">
    <source>
        <dbReference type="ARBA" id="ARBA00033409"/>
    </source>
</evidence>
<evidence type="ECO:0000256" key="5">
    <source>
        <dbReference type="ARBA" id="ARBA00023204"/>
    </source>
</evidence>
<keyword evidence="4 7" id="KW-0233">DNA recombination</keyword>
<gene>
    <name evidence="7" type="primary">recO</name>
    <name evidence="9" type="ORF">EYS42_04735</name>
</gene>
<dbReference type="InterPro" id="IPR003717">
    <property type="entry name" value="RecO"/>
</dbReference>
<keyword evidence="3 7" id="KW-0227">DNA damage</keyword>
<dbReference type="OrthoDB" id="9804792at2"/>
<reference evidence="9 10" key="1">
    <citation type="submission" date="2019-02" db="EMBL/GenBank/DDBJ databases">
        <title>Aquabacterium sp. strain KMB7.</title>
        <authorList>
            <person name="Chen W.-M."/>
        </authorList>
    </citation>
    <scope>NUCLEOTIDE SEQUENCE [LARGE SCALE GENOMIC DNA]</scope>
    <source>
        <strain evidence="9 10">KMB7</strain>
    </source>
</reference>
<comment type="function">
    <text evidence="7">Involved in DNA repair and RecF pathway recombination.</text>
</comment>
<evidence type="ECO:0000313" key="9">
    <source>
        <dbReference type="EMBL" id="TBO32502.1"/>
    </source>
</evidence>
<comment type="similarity">
    <text evidence="1 7">Belongs to the RecO family.</text>
</comment>
<dbReference type="SUPFAM" id="SSF50249">
    <property type="entry name" value="Nucleic acid-binding proteins"/>
    <property type="match status" value="1"/>
</dbReference>
<dbReference type="RefSeq" id="WP_130966716.1">
    <property type="nucleotide sequence ID" value="NZ_SIXI01000002.1"/>
</dbReference>
<dbReference type="AlphaFoldDB" id="A0A4Q9H055"/>
<dbReference type="InterPro" id="IPR022572">
    <property type="entry name" value="DNA_rep/recomb_RecO_N"/>
</dbReference>
<feature type="domain" description="DNA replication/recombination mediator RecO N-terminal" evidence="8">
    <location>
        <begin position="13"/>
        <end position="62"/>
    </location>
</feature>
<keyword evidence="5 7" id="KW-0234">DNA repair</keyword>
<dbReference type="GO" id="GO:0043590">
    <property type="term" value="C:bacterial nucleoid"/>
    <property type="evidence" value="ECO:0007669"/>
    <property type="project" value="TreeGrafter"/>
</dbReference>
<evidence type="ECO:0000256" key="2">
    <source>
        <dbReference type="ARBA" id="ARBA00021310"/>
    </source>
</evidence>
<keyword evidence="10" id="KW-1185">Reference proteome</keyword>
<evidence type="ECO:0000256" key="3">
    <source>
        <dbReference type="ARBA" id="ARBA00022763"/>
    </source>
</evidence>
<organism evidence="9 10">
    <name type="scientific">Aquabacterium lacunae</name>
    <dbReference type="NCBI Taxonomy" id="2528630"/>
    <lineage>
        <taxon>Bacteria</taxon>
        <taxon>Pseudomonadati</taxon>
        <taxon>Pseudomonadota</taxon>
        <taxon>Betaproteobacteria</taxon>
        <taxon>Burkholderiales</taxon>
        <taxon>Aquabacterium</taxon>
    </lineage>
</organism>
<dbReference type="Gene3D" id="1.20.1440.120">
    <property type="entry name" value="Recombination protein O, C-terminal domain"/>
    <property type="match status" value="1"/>
</dbReference>
<dbReference type="PANTHER" id="PTHR33991:SF1">
    <property type="entry name" value="DNA REPAIR PROTEIN RECO"/>
    <property type="match status" value="1"/>
</dbReference>
<evidence type="ECO:0000259" key="8">
    <source>
        <dbReference type="Pfam" id="PF11967"/>
    </source>
</evidence>
<evidence type="ECO:0000256" key="1">
    <source>
        <dbReference type="ARBA" id="ARBA00007452"/>
    </source>
</evidence>
<evidence type="ECO:0000256" key="4">
    <source>
        <dbReference type="ARBA" id="ARBA00023172"/>
    </source>
</evidence>
<accession>A0A4Q9H055</accession>
<comment type="caution">
    <text evidence="9">The sequence shown here is derived from an EMBL/GenBank/DDBJ whole genome shotgun (WGS) entry which is preliminary data.</text>
</comment>
<dbReference type="Gene3D" id="2.40.50.140">
    <property type="entry name" value="Nucleic acid-binding proteins"/>
    <property type="match status" value="1"/>
</dbReference>
<dbReference type="EMBL" id="SIXI01000002">
    <property type="protein sequence ID" value="TBO32502.1"/>
    <property type="molecule type" value="Genomic_DNA"/>
</dbReference>
<sequence length="260" mass="28692">MSTRSVQRPPTLAYVLHAHDWSESSLIVDLFTRDFGRVSAVAKGAKRPHSQLRPVLMPFHQIVVGFGAKTGPEVEVWLLRLAEWGGGPAWPGGAALLPAFYANEILMRLLPRHDQLTLLWDAYAHLLPALTYPGTLHASLRAFELILLRQLGHLPDLARHSARNTELDDDVLYTVRADVGVAEAAHDEPAVAGWLLKRLEAELAPVFLHGAPSPMPEALLQVCAQGSSDLRTLLRAVLHYHVGPQPLRTRQLMLDITQAP</sequence>
<dbReference type="Proteomes" id="UP000292120">
    <property type="component" value="Unassembled WGS sequence"/>
</dbReference>
<dbReference type="Pfam" id="PF02565">
    <property type="entry name" value="RecO_C"/>
    <property type="match status" value="1"/>
</dbReference>
<dbReference type="GO" id="GO:0006310">
    <property type="term" value="P:DNA recombination"/>
    <property type="evidence" value="ECO:0007669"/>
    <property type="project" value="UniProtKB-UniRule"/>
</dbReference>
<name>A0A4Q9H055_9BURK</name>
<evidence type="ECO:0000313" key="10">
    <source>
        <dbReference type="Proteomes" id="UP000292120"/>
    </source>
</evidence>
<evidence type="ECO:0000256" key="7">
    <source>
        <dbReference type="HAMAP-Rule" id="MF_00201"/>
    </source>
</evidence>
<dbReference type="PANTHER" id="PTHR33991">
    <property type="entry name" value="DNA REPAIR PROTEIN RECO"/>
    <property type="match status" value="1"/>
</dbReference>
<dbReference type="InterPro" id="IPR042242">
    <property type="entry name" value="RecO_C"/>
</dbReference>
<dbReference type="GO" id="GO:0006302">
    <property type="term" value="P:double-strand break repair"/>
    <property type="evidence" value="ECO:0007669"/>
    <property type="project" value="TreeGrafter"/>
</dbReference>
<dbReference type="InterPro" id="IPR012340">
    <property type="entry name" value="NA-bd_OB-fold"/>
</dbReference>
<protein>
    <recommendedName>
        <fullName evidence="2 7">DNA repair protein RecO</fullName>
    </recommendedName>
    <alternativeName>
        <fullName evidence="6 7">Recombination protein O</fullName>
    </alternativeName>
</protein>